<dbReference type="Gene3D" id="1.20.1080.10">
    <property type="entry name" value="Glycerol uptake facilitator protein"/>
    <property type="match status" value="1"/>
</dbReference>
<evidence type="ECO:0000256" key="10">
    <source>
        <dbReference type="RuleBase" id="RU000477"/>
    </source>
</evidence>
<dbReference type="FunFam" id="1.20.1080.10:FF:000027">
    <property type="entry name" value="MIP aquaporin"/>
    <property type="match status" value="1"/>
</dbReference>
<comment type="similarity">
    <text evidence="2 10">Belongs to the MIP/aquaporin (TC 1.A.8) family.</text>
</comment>
<keyword evidence="6 11" id="KW-1133">Transmembrane helix</keyword>
<dbReference type="AlphaFoldDB" id="A0A9P4LZ16"/>
<evidence type="ECO:0000256" key="5">
    <source>
        <dbReference type="ARBA" id="ARBA00022737"/>
    </source>
</evidence>
<feature type="transmembrane region" description="Helical" evidence="11">
    <location>
        <begin position="71"/>
        <end position="92"/>
    </location>
</feature>
<dbReference type="PANTHER" id="PTHR43829:SF9">
    <property type="entry name" value="AQUAPORIN-9"/>
    <property type="match status" value="1"/>
</dbReference>
<comment type="subcellular location">
    <subcellularLocation>
        <location evidence="1">Membrane</location>
        <topology evidence="1">Multi-pass membrane protein</topology>
    </subcellularLocation>
</comment>
<comment type="catalytic activity">
    <reaction evidence="8">
        <text>H2O(in) = H2O(out)</text>
        <dbReference type="Rhea" id="RHEA:29667"/>
        <dbReference type="ChEBI" id="CHEBI:15377"/>
    </reaction>
</comment>
<dbReference type="NCBIfam" id="TIGR00861">
    <property type="entry name" value="MIP"/>
    <property type="match status" value="1"/>
</dbReference>
<keyword evidence="3 10" id="KW-0813">Transport</keyword>
<feature type="transmembrane region" description="Helical" evidence="11">
    <location>
        <begin position="255"/>
        <end position="275"/>
    </location>
</feature>
<dbReference type="InterPro" id="IPR023271">
    <property type="entry name" value="Aquaporin-like"/>
</dbReference>
<evidence type="ECO:0000256" key="7">
    <source>
        <dbReference type="ARBA" id="ARBA00023136"/>
    </source>
</evidence>
<feature type="transmembrane region" description="Helical" evidence="11">
    <location>
        <begin position="29"/>
        <end position="51"/>
    </location>
</feature>
<dbReference type="Pfam" id="PF00230">
    <property type="entry name" value="MIP"/>
    <property type="match status" value="1"/>
</dbReference>
<evidence type="ECO:0000256" key="8">
    <source>
        <dbReference type="ARBA" id="ARBA00034651"/>
    </source>
</evidence>
<accession>A0A9P4LZ16</accession>
<keyword evidence="7 11" id="KW-0472">Membrane</keyword>
<dbReference type="InterPro" id="IPR000425">
    <property type="entry name" value="MIP"/>
</dbReference>
<dbReference type="GO" id="GO:0015250">
    <property type="term" value="F:water channel activity"/>
    <property type="evidence" value="ECO:0007669"/>
    <property type="project" value="TreeGrafter"/>
</dbReference>
<organism evidence="12 13">
    <name type="scientific">Saccharata proteae CBS 121410</name>
    <dbReference type="NCBI Taxonomy" id="1314787"/>
    <lineage>
        <taxon>Eukaryota</taxon>
        <taxon>Fungi</taxon>
        <taxon>Dikarya</taxon>
        <taxon>Ascomycota</taxon>
        <taxon>Pezizomycotina</taxon>
        <taxon>Dothideomycetes</taxon>
        <taxon>Dothideomycetes incertae sedis</taxon>
        <taxon>Botryosphaeriales</taxon>
        <taxon>Saccharataceae</taxon>
        <taxon>Saccharata</taxon>
    </lineage>
</organism>
<dbReference type="OrthoDB" id="3222at2759"/>
<dbReference type="SUPFAM" id="SSF81338">
    <property type="entry name" value="Aquaporin-like"/>
    <property type="match status" value="1"/>
</dbReference>
<evidence type="ECO:0000256" key="9">
    <source>
        <dbReference type="ARBA" id="ARBA00049405"/>
    </source>
</evidence>
<evidence type="ECO:0000256" key="1">
    <source>
        <dbReference type="ARBA" id="ARBA00004141"/>
    </source>
</evidence>
<keyword evidence="5" id="KW-0677">Repeat</keyword>
<proteinExistence type="inferred from homology"/>
<evidence type="ECO:0000256" key="11">
    <source>
        <dbReference type="SAM" id="Phobius"/>
    </source>
</evidence>
<dbReference type="GO" id="GO:0015254">
    <property type="term" value="F:glycerol channel activity"/>
    <property type="evidence" value="ECO:0007669"/>
    <property type="project" value="TreeGrafter"/>
</dbReference>
<feature type="transmembrane region" description="Helical" evidence="11">
    <location>
        <begin position="201"/>
        <end position="222"/>
    </location>
</feature>
<dbReference type="Proteomes" id="UP000799776">
    <property type="component" value="Unassembled WGS sequence"/>
</dbReference>
<evidence type="ECO:0000256" key="4">
    <source>
        <dbReference type="ARBA" id="ARBA00022692"/>
    </source>
</evidence>
<dbReference type="InterPro" id="IPR050363">
    <property type="entry name" value="MIP/Aquaporin"/>
</dbReference>
<evidence type="ECO:0000313" key="13">
    <source>
        <dbReference type="Proteomes" id="UP000799776"/>
    </source>
</evidence>
<feature type="transmembrane region" description="Helical" evidence="11">
    <location>
        <begin position="113"/>
        <end position="133"/>
    </location>
</feature>
<name>A0A9P4LZ16_9PEZI</name>
<dbReference type="PRINTS" id="PR00783">
    <property type="entry name" value="MINTRINSICP"/>
</dbReference>
<reference evidence="12" key="1">
    <citation type="journal article" date="2020" name="Stud. Mycol.">
        <title>101 Dothideomycetes genomes: a test case for predicting lifestyles and emergence of pathogens.</title>
        <authorList>
            <person name="Haridas S."/>
            <person name="Albert R."/>
            <person name="Binder M."/>
            <person name="Bloem J."/>
            <person name="Labutti K."/>
            <person name="Salamov A."/>
            <person name="Andreopoulos B."/>
            <person name="Baker S."/>
            <person name="Barry K."/>
            <person name="Bills G."/>
            <person name="Bluhm B."/>
            <person name="Cannon C."/>
            <person name="Castanera R."/>
            <person name="Culley D."/>
            <person name="Daum C."/>
            <person name="Ezra D."/>
            <person name="Gonzalez J."/>
            <person name="Henrissat B."/>
            <person name="Kuo A."/>
            <person name="Liang C."/>
            <person name="Lipzen A."/>
            <person name="Lutzoni F."/>
            <person name="Magnuson J."/>
            <person name="Mondo S."/>
            <person name="Nolan M."/>
            <person name="Ohm R."/>
            <person name="Pangilinan J."/>
            <person name="Park H.-J."/>
            <person name="Ramirez L."/>
            <person name="Alfaro M."/>
            <person name="Sun H."/>
            <person name="Tritt A."/>
            <person name="Yoshinaga Y."/>
            <person name="Zwiers L.-H."/>
            <person name="Turgeon B."/>
            <person name="Goodwin S."/>
            <person name="Spatafora J."/>
            <person name="Crous P."/>
            <person name="Grigoriev I."/>
        </authorList>
    </citation>
    <scope>NUCLEOTIDE SEQUENCE</scope>
    <source>
        <strain evidence="12">CBS 121410</strain>
    </source>
</reference>
<gene>
    <name evidence="12" type="ORF">K490DRAFT_70847</name>
</gene>
<evidence type="ECO:0000256" key="3">
    <source>
        <dbReference type="ARBA" id="ARBA00022448"/>
    </source>
</evidence>
<dbReference type="GO" id="GO:0005886">
    <property type="term" value="C:plasma membrane"/>
    <property type="evidence" value="ECO:0007669"/>
    <property type="project" value="TreeGrafter"/>
</dbReference>
<keyword evidence="4 10" id="KW-0812">Transmembrane</keyword>
<dbReference type="CDD" id="cd00333">
    <property type="entry name" value="MIP"/>
    <property type="match status" value="1"/>
</dbReference>
<evidence type="ECO:0000256" key="6">
    <source>
        <dbReference type="ARBA" id="ARBA00022989"/>
    </source>
</evidence>
<keyword evidence="13" id="KW-1185">Reference proteome</keyword>
<evidence type="ECO:0000313" key="12">
    <source>
        <dbReference type="EMBL" id="KAF2092171.1"/>
    </source>
</evidence>
<evidence type="ECO:0000256" key="2">
    <source>
        <dbReference type="ARBA" id="ARBA00006175"/>
    </source>
</evidence>
<sequence length="319" mass="35274">MPHRRSPADSLLPIHLRWSKIRLALREPFLEFWGVFIMVLFGNGSIAQATLSKHESSAPGGDGYGSYFAVTWAWALGVMLGIYVAGDSGAYLNPALTFTNCIFRKVPWRRFPSYFIAQLLGGFVASGVVYANYVSAIDQYEGHGVRTVFGDTATASLFCTYPQSFLPRASQFFSDFIPSSALAFVVYALKDSTNNGASMGGGNFFPLALFFVILGVGISFGWETGYAINPARDFGPRVMSYFLGYGDEVFSAYGYYFWIPMVSPFCGCAFGGALYDIFIYTGESPINTEWMGLKRILCLDVAIRHGHEHEQRQKEEGVV</sequence>
<feature type="transmembrane region" description="Helical" evidence="11">
    <location>
        <begin position="172"/>
        <end position="189"/>
    </location>
</feature>
<protein>
    <submittedName>
        <fullName evidence="12">Aquaporin</fullName>
    </submittedName>
</protein>
<dbReference type="EMBL" id="ML978711">
    <property type="protein sequence ID" value="KAF2092171.1"/>
    <property type="molecule type" value="Genomic_DNA"/>
</dbReference>
<dbReference type="PANTHER" id="PTHR43829">
    <property type="entry name" value="AQUAPORIN OR AQUAGLYCEROPORIN RELATED"/>
    <property type="match status" value="1"/>
</dbReference>
<comment type="catalytic activity">
    <reaction evidence="9">
        <text>glycerol(in) = glycerol(out)</text>
        <dbReference type="Rhea" id="RHEA:29675"/>
        <dbReference type="ChEBI" id="CHEBI:17754"/>
    </reaction>
</comment>
<comment type="caution">
    <text evidence="12">The sequence shown here is derived from an EMBL/GenBank/DDBJ whole genome shotgun (WGS) entry which is preliminary data.</text>
</comment>